<keyword evidence="3" id="KW-1185">Reference proteome</keyword>
<reference evidence="2" key="1">
    <citation type="submission" date="2013-11" db="EMBL/GenBank/DDBJ databases">
        <title>Genome sequence of the fusiform rust pathogen reveals effectors for host alternation and coevolution with pine.</title>
        <authorList>
            <consortium name="DOE Joint Genome Institute"/>
            <person name="Smith K."/>
            <person name="Pendleton A."/>
            <person name="Kubisiak T."/>
            <person name="Anderson C."/>
            <person name="Salamov A."/>
            <person name="Aerts A."/>
            <person name="Riley R."/>
            <person name="Clum A."/>
            <person name="Lindquist E."/>
            <person name="Ence D."/>
            <person name="Campbell M."/>
            <person name="Kronenberg Z."/>
            <person name="Feau N."/>
            <person name="Dhillon B."/>
            <person name="Hamelin R."/>
            <person name="Burleigh J."/>
            <person name="Smith J."/>
            <person name="Yandell M."/>
            <person name="Nelson C."/>
            <person name="Grigoriev I."/>
            <person name="Davis J."/>
        </authorList>
    </citation>
    <scope>NUCLEOTIDE SEQUENCE</scope>
    <source>
        <strain evidence="2">G11</strain>
    </source>
</reference>
<gene>
    <name evidence="2" type="ORF">CROQUDRAFT_103535</name>
</gene>
<organism evidence="2 3">
    <name type="scientific">Cronartium quercuum f. sp. fusiforme G11</name>
    <dbReference type="NCBI Taxonomy" id="708437"/>
    <lineage>
        <taxon>Eukaryota</taxon>
        <taxon>Fungi</taxon>
        <taxon>Dikarya</taxon>
        <taxon>Basidiomycota</taxon>
        <taxon>Pucciniomycotina</taxon>
        <taxon>Pucciniomycetes</taxon>
        <taxon>Pucciniales</taxon>
        <taxon>Coleosporiaceae</taxon>
        <taxon>Cronartium</taxon>
    </lineage>
</organism>
<sequence length="173" mass="19244">MRRYVKCGHAEVDTQQVDVEPPLPPALEIGSRRCRRRAPSGPGSGATTVMTKVILSRRSTKISEGFVTKLITLFLTKEIENSEKCVVAPGPGPLGARRRHRREPISRAGGSGGSTSTCCVSTSACPHLTYLRIPNKMKQENSMRGKSPSLRKYKNIKESTRRYRNIMETRFKA</sequence>
<evidence type="ECO:0000313" key="3">
    <source>
        <dbReference type="Proteomes" id="UP000886653"/>
    </source>
</evidence>
<name>A0A9P6TH93_9BASI</name>
<dbReference type="AlphaFoldDB" id="A0A9P6TH93"/>
<protein>
    <submittedName>
        <fullName evidence="2">Uncharacterized protein</fullName>
    </submittedName>
</protein>
<feature type="region of interest" description="Disordered" evidence="1">
    <location>
        <begin position="90"/>
        <end position="113"/>
    </location>
</feature>
<accession>A0A9P6TH93</accession>
<dbReference type="EMBL" id="MU167212">
    <property type="protein sequence ID" value="KAG0151540.1"/>
    <property type="molecule type" value="Genomic_DNA"/>
</dbReference>
<dbReference type="Proteomes" id="UP000886653">
    <property type="component" value="Unassembled WGS sequence"/>
</dbReference>
<evidence type="ECO:0000313" key="2">
    <source>
        <dbReference type="EMBL" id="KAG0151540.1"/>
    </source>
</evidence>
<evidence type="ECO:0000256" key="1">
    <source>
        <dbReference type="SAM" id="MobiDB-lite"/>
    </source>
</evidence>
<comment type="caution">
    <text evidence="2">The sequence shown here is derived from an EMBL/GenBank/DDBJ whole genome shotgun (WGS) entry which is preliminary data.</text>
</comment>
<proteinExistence type="predicted"/>